<dbReference type="Pfam" id="PF00248">
    <property type="entry name" value="Aldo_ket_red"/>
    <property type="match status" value="1"/>
</dbReference>
<evidence type="ECO:0000313" key="3">
    <source>
        <dbReference type="Proteomes" id="UP001501079"/>
    </source>
</evidence>
<feature type="domain" description="NADP-dependent oxidoreductase" evidence="1">
    <location>
        <begin position="10"/>
        <end position="310"/>
    </location>
</feature>
<evidence type="ECO:0000259" key="1">
    <source>
        <dbReference type="Pfam" id="PF00248"/>
    </source>
</evidence>
<organism evidence="2 3">
    <name type="scientific">Gryllotalpicola koreensis</name>
    <dbReference type="NCBI Taxonomy" id="993086"/>
    <lineage>
        <taxon>Bacteria</taxon>
        <taxon>Bacillati</taxon>
        <taxon>Actinomycetota</taxon>
        <taxon>Actinomycetes</taxon>
        <taxon>Micrococcales</taxon>
        <taxon>Microbacteriaceae</taxon>
        <taxon>Gryllotalpicola</taxon>
    </lineage>
</organism>
<dbReference type="RefSeq" id="WP_344751561.1">
    <property type="nucleotide sequence ID" value="NZ_BAABBW010000001.1"/>
</dbReference>
<dbReference type="Gene3D" id="3.20.20.100">
    <property type="entry name" value="NADP-dependent oxidoreductase domain"/>
    <property type="match status" value="1"/>
</dbReference>
<sequence length="314" mass="33353">MPEPGVPLGRLGFGVASLGNLFMELSDERAFEILDEAWAAGIRSFDTAPHYGLGLSERRIGTFLATKPRDEFVLSTKVGRLLEPDPGADGLDDEGFRVPATMKRVWGFDADAVRRSLDASLERLGLDRVDIVYIHDPERSDIGLDAALATAVPAVAALRDEGVVGQVGIGTMVNEAVVAAVRTGALDLAMIANRLTLADHSALDEAVPACREHGVGVVAAAVFNTGLLAHAEPHGRFEYADADPQLLRRVRRIAAVCASHGVDVPTAALHYPLRRGAQTVVVGANGPGQIAQNAARLETHVPEELWAELEADGL</sequence>
<dbReference type="CDD" id="cd19152">
    <property type="entry name" value="AKR_AKR15A"/>
    <property type="match status" value="1"/>
</dbReference>
<dbReference type="InterPro" id="IPR036812">
    <property type="entry name" value="NAD(P)_OxRdtase_dom_sf"/>
</dbReference>
<dbReference type="SUPFAM" id="SSF51430">
    <property type="entry name" value="NAD(P)-linked oxidoreductase"/>
    <property type="match status" value="1"/>
</dbReference>
<evidence type="ECO:0000313" key="2">
    <source>
        <dbReference type="EMBL" id="GAA4168528.1"/>
    </source>
</evidence>
<gene>
    <name evidence="2" type="ORF">GCM10022287_03660</name>
</gene>
<protein>
    <submittedName>
        <fullName evidence="2">Aldo/keto reductase</fullName>
    </submittedName>
</protein>
<reference evidence="3" key="1">
    <citation type="journal article" date="2019" name="Int. J. Syst. Evol. Microbiol.">
        <title>The Global Catalogue of Microorganisms (GCM) 10K type strain sequencing project: providing services to taxonomists for standard genome sequencing and annotation.</title>
        <authorList>
            <consortium name="The Broad Institute Genomics Platform"/>
            <consortium name="The Broad Institute Genome Sequencing Center for Infectious Disease"/>
            <person name="Wu L."/>
            <person name="Ma J."/>
        </authorList>
    </citation>
    <scope>NUCLEOTIDE SEQUENCE [LARGE SCALE GENOMIC DNA]</scope>
    <source>
        <strain evidence="3">JCM 17591</strain>
    </source>
</reference>
<comment type="caution">
    <text evidence="2">The sequence shown here is derived from an EMBL/GenBank/DDBJ whole genome shotgun (WGS) entry which is preliminary data.</text>
</comment>
<proteinExistence type="predicted"/>
<dbReference type="PANTHER" id="PTHR42686:SF1">
    <property type="entry name" value="GH17980P-RELATED"/>
    <property type="match status" value="1"/>
</dbReference>
<name>A0ABP7ZRK7_9MICO</name>
<dbReference type="EMBL" id="BAABBW010000001">
    <property type="protein sequence ID" value="GAA4168528.1"/>
    <property type="molecule type" value="Genomic_DNA"/>
</dbReference>
<accession>A0ABP7ZRK7</accession>
<dbReference type="InterPro" id="IPR023210">
    <property type="entry name" value="NADP_OxRdtase_dom"/>
</dbReference>
<dbReference type="Proteomes" id="UP001501079">
    <property type="component" value="Unassembled WGS sequence"/>
</dbReference>
<dbReference type="InterPro" id="IPR020471">
    <property type="entry name" value="AKR"/>
</dbReference>
<dbReference type="PANTHER" id="PTHR42686">
    <property type="entry name" value="GH17980P-RELATED"/>
    <property type="match status" value="1"/>
</dbReference>
<keyword evidence="3" id="KW-1185">Reference proteome</keyword>